<dbReference type="Proteomes" id="UP001214603">
    <property type="component" value="Chromosome 5"/>
</dbReference>
<dbReference type="FunFam" id="3.50.40.10:FF:000002">
    <property type="entry name" value="phenylalanine--tRNA ligase beta subunit"/>
    <property type="match status" value="1"/>
</dbReference>
<dbReference type="PROSITE" id="PS51483">
    <property type="entry name" value="B5"/>
    <property type="match status" value="1"/>
</dbReference>
<dbReference type="SMART" id="SM00873">
    <property type="entry name" value="B3_4"/>
    <property type="match status" value="1"/>
</dbReference>
<keyword evidence="14" id="KW-0030">Aminoacyl-tRNA synthetase</keyword>
<accession>A0AAF0IX93</accession>
<evidence type="ECO:0000256" key="9">
    <source>
        <dbReference type="ARBA" id="ARBA00022723"/>
    </source>
</evidence>
<dbReference type="SMART" id="SM00874">
    <property type="entry name" value="B5"/>
    <property type="match status" value="1"/>
</dbReference>
<comment type="similarity">
    <text evidence="3">Belongs to the phenylalanyl-tRNA synthetase beta subunit family. Type 2 subfamily.</text>
</comment>
<keyword evidence="19" id="KW-1185">Reference proteome</keyword>
<evidence type="ECO:0000256" key="6">
    <source>
        <dbReference type="ARBA" id="ARBA00017032"/>
    </source>
</evidence>
<evidence type="ECO:0000256" key="5">
    <source>
        <dbReference type="ARBA" id="ARBA00012814"/>
    </source>
</evidence>
<dbReference type="InterPro" id="IPR041616">
    <property type="entry name" value="PheRS_beta_core"/>
</dbReference>
<keyword evidence="13" id="KW-0648">Protein biosynthesis</keyword>
<proteinExistence type="inferred from homology"/>
<comment type="catalytic activity">
    <reaction evidence="16">
        <text>tRNA(Phe) + L-phenylalanine + ATP = L-phenylalanyl-tRNA(Phe) + AMP + diphosphate + H(+)</text>
        <dbReference type="Rhea" id="RHEA:19413"/>
        <dbReference type="Rhea" id="RHEA-COMP:9668"/>
        <dbReference type="Rhea" id="RHEA-COMP:9699"/>
        <dbReference type="ChEBI" id="CHEBI:15378"/>
        <dbReference type="ChEBI" id="CHEBI:30616"/>
        <dbReference type="ChEBI" id="CHEBI:33019"/>
        <dbReference type="ChEBI" id="CHEBI:58095"/>
        <dbReference type="ChEBI" id="CHEBI:78442"/>
        <dbReference type="ChEBI" id="CHEBI:78531"/>
        <dbReference type="ChEBI" id="CHEBI:456215"/>
        <dbReference type="EC" id="6.1.1.20"/>
    </reaction>
</comment>
<evidence type="ECO:0000256" key="13">
    <source>
        <dbReference type="ARBA" id="ARBA00022917"/>
    </source>
</evidence>
<dbReference type="PANTHER" id="PTHR10947:SF0">
    <property type="entry name" value="PHENYLALANINE--TRNA LIGASE BETA SUBUNIT"/>
    <property type="match status" value="1"/>
</dbReference>
<dbReference type="GO" id="GO:0004826">
    <property type="term" value="F:phenylalanine-tRNA ligase activity"/>
    <property type="evidence" value="ECO:0007669"/>
    <property type="project" value="UniProtKB-EC"/>
</dbReference>
<evidence type="ECO:0000256" key="2">
    <source>
        <dbReference type="ARBA" id="ARBA00004496"/>
    </source>
</evidence>
<evidence type="ECO:0000256" key="10">
    <source>
        <dbReference type="ARBA" id="ARBA00022741"/>
    </source>
</evidence>
<dbReference type="InterPro" id="IPR009061">
    <property type="entry name" value="DNA-bd_dom_put_sf"/>
</dbReference>
<keyword evidence="10" id="KW-0547">Nucleotide-binding</keyword>
<dbReference type="CDD" id="cd00769">
    <property type="entry name" value="PheRS_beta_core"/>
    <property type="match status" value="1"/>
</dbReference>
<evidence type="ECO:0000256" key="16">
    <source>
        <dbReference type="ARBA" id="ARBA00049255"/>
    </source>
</evidence>
<dbReference type="InterPro" id="IPR045060">
    <property type="entry name" value="Phe-tRNA-ligase_IIc_bsu"/>
</dbReference>
<dbReference type="GO" id="GO:0009328">
    <property type="term" value="C:phenylalanine-tRNA ligase complex"/>
    <property type="evidence" value="ECO:0007669"/>
    <property type="project" value="TreeGrafter"/>
</dbReference>
<dbReference type="SUPFAM" id="SSF55681">
    <property type="entry name" value="Class II aaRS and biotin synthetases"/>
    <property type="match status" value="1"/>
</dbReference>
<keyword evidence="7" id="KW-0963">Cytoplasm</keyword>
<keyword evidence="12" id="KW-0460">Magnesium</keyword>
<organism evidence="18 19">
    <name type="scientific">Malassezia obtusa</name>
    <dbReference type="NCBI Taxonomy" id="76774"/>
    <lineage>
        <taxon>Eukaryota</taxon>
        <taxon>Fungi</taxon>
        <taxon>Dikarya</taxon>
        <taxon>Basidiomycota</taxon>
        <taxon>Ustilaginomycotina</taxon>
        <taxon>Malasseziomycetes</taxon>
        <taxon>Malasseziales</taxon>
        <taxon>Malasseziaceae</taxon>
        <taxon>Malassezia</taxon>
    </lineage>
</organism>
<dbReference type="Gene3D" id="3.30.930.10">
    <property type="entry name" value="Bira Bifunctional Protein, Domain 2"/>
    <property type="match status" value="1"/>
</dbReference>
<dbReference type="Gene3D" id="3.50.40.10">
    <property type="entry name" value="Phenylalanyl-trna Synthetase, Chain B, domain 3"/>
    <property type="match status" value="1"/>
</dbReference>
<dbReference type="Pfam" id="PF03483">
    <property type="entry name" value="B3_4"/>
    <property type="match status" value="1"/>
</dbReference>
<dbReference type="GO" id="GO:0005524">
    <property type="term" value="F:ATP binding"/>
    <property type="evidence" value="ECO:0007669"/>
    <property type="project" value="UniProtKB-KW"/>
</dbReference>
<dbReference type="EC" id="6.1.1.20" evidence="5"/>
<dbReference type="InterPro" id="IPR005147">
    <property type="entry name" value="tRNA_synthase_B5-dom"/>
</dbReference>
<comment type="subcellular location">
    <subcellularLocation>
        <location evidence="2">Cytoplasm</location>
    </subcellularLocation>
</comment>
<dbReference type="FunFam" id="3.30.56.10:FF:000006">
    <property type="entry name" value="Phenylalanyl-tRNA synthetase subunit beta"/>
    <property type="match status" value="1"/>
</dbReference>
<dbReference type="EMBL" id="CP119938">
    <property type="protein sequence ID" value="WFD03846.1"/>
    <property type="molecule type" value="Genomic_DNA"/>
</dbReference>
<dbReference type="InterPro" id="IPR020825">
    <property type="entry name" value="Phe-tRNA_synthase-like_B3/B4"/>
</dbReference>
<evidence type="ECO:0000256" key="15">
    <source>
        <dbReference type="ARBA" id="ARBA00033189"/>
    </source>
</evidence>
<dbReference type="Pfam" id="PF18262">
    <property type="entry name" value="PhetRS_B1"/>
    <property type="match status" value="1"/>
</dbReference>
<sequence>MPTVSVDKALFLDGLGNQYTTEEFDELCFQFGIELDDDTTEEVKGTDERPQLKIDIPANRYDLLCFEGILRALRVFLGKQEPPRYRLTQPKELVTMNMTPDTARIRPYFAGAILRNIRFTPESYANFIDLQDKLHQNLARRRTLVSMGTHDLDTIEAPFTYEALAPESFRFAPLNRTEEYNGKELMELYESDHHLGRYLHIIRDSPVYPIIFDKQRRVMSMPPIINSNHSKITLETKNVFLDVTALDKTKLDIVTNILVAMFSEYCDEPFTVEPIRVVYPDGHEEVTPNLDSRRTSVRVSYVNRCTGLQHNAEEIARLLGRMGHIAQPGSEDEVVVDVPVTRPDILHECDLMEDVAVAHGFDNLPKTFPTTNAVGAPLPINKLSDIVRHECAYAGWTEALPLILCSHDENFRFMNRKDDKTTAIVLGNPKTAEFQVVRTSLIPGLLKTIRENKKQALPLQVFEVSDVAFKDPTETQRMARNERHVGAVYCNKSAGFEVVHGLLDKLMLTLTIPRIDRNDTSAKVGYYLKEAEDATFFPGRAAAIYLRRSVEEMRGSSALDNLSSLRHALDGNSDLQIGTLGVLHPEVLQHFEIGYPCSALEFNLETLL</sequence>
<dbReference type="PANTHER" id="PTHR10947">
    <property type="entry name" value="PHENYLALANYL-TRNA SYNTHETASE BETA CHAIN AND LEUCINE-RICH REPEAT-CONTAINING PROTEIN 47"/>
    <property type="match status" value="1"/>
</dbReference>
<gene>
    <name evidence="18" type="primary">FRS1</name>
    <name evidence="18" type="ORF">MOBT1_002541</name>
</gene>
<evidence type="ECO:0000256" key="12">
    <source>
        <dbReference type="ARBA" id="ARBA00022842"/>
    </source>
</evidence>
<evidence type="ECO:0000256" key="14">
    <source>
        <dbReference type="ARBA" id="ARBA00023146"/>
    </source>
</evidence>
<dbReference type="GO" id="GO:0000287">
    <property type="term" value="F:magnesium ion binding"/>
    <property type="evidence" value="ECO:0007669"/>
    <property type="project" value="InterPro"/>
</dbReference>
<evidence type="ECO:0000256" key="4">
    <source>
        <dbReference type="ARBA" id="ARBA00011209"/>
    </source>
</evidence>
<feature type="domain" description="B5" evidence="17">
    <location>
        <begin position="290"/>
        <end position="366"/>
    </location>
</feature>
<dbReference type="Gene3D" id="3.30.56.10">
    <property type="match status" value="2"/>
</dbReference>
<dbReference type="GO" id="GO:0006432">
    <property type="term" value="P:phenylalanyl-tRNA aminoacylation"/>
    <property type="evidence" value="ECO:0007669"/>
    <property type="project" value="InterPro"/>
</dbReference>
<evidence type="ECO:0000259" key="17">
    <source>
        <dbReference type="PROSITE" id="PS51483"/>
    </source>
</evidence>
<dbReference type="NCBIfam" id="TIGR00471">
    <property type="entry name" value="pheT_arch"/>
    <property type="match status" value="1"/>
</dbReference>
<comment type="cofactor">
    <cofactor evidence="1">
        <name>Mg(2+)</name>
        <dbReference type="ChEBI" id="CHEBI:18420"/>
    </cofactor>
</comment>
<dbReference type="InterPro" id="IPR040659">
    <property type="entry name" value="PhetRS_B1"/>
</dbReference>
<evidence type="ECO:0000256" key="3">
    <source>
        <dbReference type="ARBA" id="ARBA00007438"/>
    </source>
</evidence>
<evidence type="ECO:0000256" key="11">
    <source>
        <dbReference type="ARBA" id="ARBA00022840"/>
    </source>
</evidence>
<dbReference type="SUPFAM" id="SSF56037">
    <property type="entry name" value="PheT/TilS domain"/>
    <property type="match status" value="1"/>
</dbReference>
<dbReference type="InterPro" id="IPR004531">
    <property type="entry name" value="Phe-tRNA-synth_IIc_bsu_arc_euk"/>
</dbReference>
<dbReference type="SUPFAM" id="SSF46955">
    <property type="entry name" value="Putative DNA-binding domain"/>
    <property type="match status" value="2"/>
</dbReference>
<evidence type="ECO:0000256" key="8">
    <source>
        <dbReference type="ARBA" id="ARBA00022598"/>
    </source>
</evidence>
<dbReference type="GO" id="GO:0003723">
    <property type="term" value="F:RNA binding"/>
    <property type="evidence" value="ECO:0007669"/>
    <property type="project" value="InterPro"/>
</dbReference>
<dbReference type="Pfam" id="PF17759">
    <property type="entry name" value="tRNA_synthFbeta"/>
    <property type="match status" value="1"/>
</dbReference>
<dbReference type="AlphaFoldDB" id="A0AAF0IX93"/>
<keyword evidence="11" id="KW-0067">ATP-binding</keyword>
<evidence type="ECO:0000313" key="18">
    <source>
        <dbReference type="EMBL" id="WFD03846.1"/>
    </source>
</evidence>
<evidence type="ECO:0000313" key="19">
    <source>
        <dbReference type="Proteomes" id="UP001214603"/>
    </source>
</evidence>
<comment type="subunit">
    <text evidence="4">Tetramer of two alpha and two beta subunits.</text>
</comment>
<dbReference type="InterPro" id="IPR005146">
    <property type="entry name" value="B3/B4_tRNA-bd"/>
</dbReference>
<dbReference type="Pfam" id="PF03484">
    <property type="entry name" value="B5"/>
    <property type="match status" value="1"/>
</dbReference>
<protein>
    <recommendedName>
        <fullName evidence="6">Phenylalanine--tRNA ligase beta subunit</fullName>
        <ecNumber evidence="5">6.1.1.20</ecNumber>
    </recommendedName>
    <alternativeName>
        <fullName evidence="15">Phenylalanyl-tRNA synthetase beta subunit</fullName>
    </alternativeName>
</protein>
<evidence type="ECO:0000256" key="7">
    <source>
        <dbReference type="ARBA" id="ARBA00022490"/>
    </source>
</evidence>
<dbReference type="InterPro" id="IPR045864">
    <property type="entry name" value="aa-tRNA-synth_II/BPL/LPL"/>
</dbReference>
<evidence type="ECO:0000256" key="1">
    <source>
        <dbReference type="ARBA" id="ARBA00001946"/>
    </source>
</evidence>
<name>A0AAF0IX93_9BASI</name>
<keyword evidence="8 18" id="KW-0436">Ligase</keyword>
<reference evidence="18" key="1">
    <citation type="submission" date="2023-03" db="EMBL/GenBank/DDBJ databases">
        <title>Mating type loci evolution in Malassezia.</title>
        <authorList>
            <person name="Coelho M.A."/>
        </authorList>
    </citation>
    <scope>NUCLEOTIDE SEQUENCE</scope>
    <source>
        <strain evidence="18">CBS 7876</strain>
    </source>
</reference>
<keyword evidence="9" id="KW-0479">Metal-binding</keyword>